<feature type="transmembrane region" description="Helical" evidence="1">
    <location>
        <begin position="134"/>
        <end position="157"/>
    </location>
</feature>
<accession>A0AAV2FTI1</accession>
<organism evidence="2 3">
    <name type="scientific">Linum trigynum</name>
    <dbReference type="NCBI Taxonomy" id="586398"/>
    <lineage>
        <taxon>Eukaryota</taxon>
        <taxon>Viridiplantae</taxon>
        <taxon>Streptophyta</taxon>
        <taxon>Embryophyta</taxon>
        <taxon>Tracheophyta</taxon>
        <taxon>Spermatophyta</taxon>
        <taxon>Magnoliopsida</taxon>
        <taxon>eudicotyledons</taxon>
        <taxon>Gunneridae</taxon>
        <taxon>Pentapetalae</taxon>
        <taxon>rosids</taxon>
        <taxon>fabids</taxon>
        <taxon>Malpighiales</taxon>
        <taxon>Linaceae</taxon>
        <taxon>Linum</taxon>
    </lineage>
</organism>
<proteinExistence type="predicted"/>
<dbReference type="AlphaFoldDB" id="A0AAV2FTI1"/>
<dbReference type="PANTHER" id="PTHR33833">
    <property type="entry name" value="NUCLEOLAR-LIKE PROTEIN-RELATED"/>
    <property type="match status" value="1"/>
</dbReference>
<sequence>MYCLYTMNVKLLSDPDIGWRCDPSVPDQPVMDNLVGKSPSNFWVWVPLHLAGSIIATFLVFFHLSKSDCSPNSPRPAQNTGLKNSMASTASTLSLFTSLRVPSRKPQPTFPNSPSPRKLVCLRSPPIAAAKNPVNFGVAGLVGAGLVLTFIGPASAVNLPLVGELSEPANALSLPTWAVHVSSVAEWVTAMALVWQYGEKSGFETRKGLSWGMVPLLGGALCACTWHFFYNAESLEVLVALQAALTVIGNATMAIAAFRIFRESEERAKDL</sequence>
<evidence type="ECO:0000313" key="2">
    <source>
        <dbReference type="EMBL" id="CAL1401257.1"/>
    </source>
</evidence>
<dbReference type="Pfam" id="PF10693">
    <property type="entry name" value="DUF2499"/>
    <property type="match status" value="1"/>
</dbReference>
<keyword evidence="1" id="KW-1133">Transmembrane helix</keyword>
<protein>
    <recommendedName>
        <fullName evidence="4">Ycf49-like protein</fullName>
    </recommendedName>
</protein>
<keyword evidence="1" id="KW-0472">Membrane</keyword>
<keyword evidence="1" id="KW-0812">Transmembrane</keyword>
<feature type="transmembrane region" description="Helical" evidence="1">
    <location>
        <begin position="209"/>
        <end position="229"/>
    </location>
</feature>
<evidence type="ECO:0008006" key="4">
    <source>
        <dbReference type="Google" id="ProtNLM"/>
    </source>
</evidence>
<evidence type="ECO:0000313" key="3">
    <source>
        <dbReference type="Proteomes" id="UP001497516"/>
    </source>
</evidence>
<name>A0AAV2FTI1_9ROSI</name>
<dbReference type="InterPro" id="IPR019634">
    <property type="entry name" value="Uncharacterised_Ycf49"/>
</dbReference>
<keyword evidence="3" id="KW-1185">Reference proteome</keyword>
<feature type="transmembrane region" description="Helical" evidence="1">
    <location>
        <begin position="42"/>
        <end position="64"/>
    </location>
</feature>
<dbReference type="PANTHER" id="PTHR33833:SF3">
    <property type="entry name" value="YCF49-LIKE PROTEIN"/>
    <property type="match status" value="1"/>
</dbReference>
<feature type="transmembrane region" description="Helical" evidence="1">
    <location>
        <begin position="177"/>
        <end position="197"/>
    </location>
</feature>
<dbReference type="Proteomes" id="UP001497516">
    <property type="component" value="Chromosome 7"/>
</dbReference>
<feature type="transmembrane region" description="Helical" evidence="1">
    <location>
        <begin position="241"/>
        <end position="261"/>
    </location>
</feature>
<dbReference type="EMBL" id="OZ034820">
    <property type="protein sequence ID" value="CAL1401257.1"/>
    <property type="molecule type" value="Genomic_DNA"/>
</dbReference>
<reference evidence="2 3" key="1">
    <citation type="submission" date="2024-04" db="EMBL/GenBank/DDBJ databases">
        <authorList>
            <person name="Fracassetti M."/>
        </authorList>
    </citation>
    <scope>NUCLEOTIDE SEQUENCE [LARGE SCALE GENOMIC DNA]</scope>
</reference>
<evidence type="ECO:0000256" key="1">
    <source>
        <dbReference type="SAM" id="Phobius"/>
    </source>
</evidence>
<gene>
    <name evidence="2" type="ORF">LTRI10_LOCUS41324</name>
</gene>